<feature type="compositionally biased region" description="Basic residues" evidence="1">
    <location>
        <begin position="1"/>
        <end position="15"/>
    </location>
</feature>
<evidence type="ECO:0000313" key="2">
    <source>
        <dbReference type="EMBL" id="RDX39422.1"/>
    </source>
</evidence>
<gene>
    <name evidence="2" type="ORF">OH76DRAFT_1424342</name>
</gene>
<dbReference type="AlphaFoldDB" id="A0A371CGL7"/>
<evidence type="ECO:0000256" key="1">
    <source>
        <dbReference type="SAM" id="MobiDB-lite"/>
    </source>
</evidence>
<reference evidence="2 3" key="1">
    <citation type="journal article" date="2018" name="Biotechnol. Biofuels">
        <title>Integrative visual omics of the white-rot fungus Polyporus brumalis exposes the biotechnological potential of its oxidative enzymes for delignifying raw plant biomass.</title>
        <authorList>
            <person name="Miyauchi S."/>
            <person name="Rancon A."/>
            <person name="Drula E."/>
            <person name="Hage H."/>
            <person name="Chaduli D."/>
            <person name="Favel A."/>
            <person name="Grisel S."/>
            <person name="Henrissat B."/>
            <person name="Herpoel-Gimbert I."/>
            <person name="Ruiz-Duenas F.J."/>
            <person name="Chevret D."/>
            <person name="Hainaut M."/>
            <person name="Lin J."/>
            <person name="Wang M."/>
            <person name="Pangilinan J."/>
            <person name="Lipzen A."/>
            <person name="Lesage-Meessen L."/>
            <person name="Navarro D."/>
            <person name="Riley R."/>
            <person name="Grigoriev I.V."/>
            <person name="Zhou S."/>
            <person name="Raouche S."/>
            <person name="Rosso M.N."/>
        </authorList>
    </citation>
    <scope>NUCLEOTIDE SEQUENCE [LARGE SCALE GENOMIC DNA]</scope>
    <source>
        <strain evidence="2 3">BRFM 1820</strain>
    </source>
</reference>
<sequence>MSLRKFGRAGACKRRVNPEAPSPRGDPDPDLREIGSPGNRALTIPYMFENYLRISVICESSLARRSNHEKDRAYVSASSVRVRAATYKVPTPRRKQVAVLPGTCDVTAELGKGRAPPNGAFQLGKFMAGTMLWKVQWVVVMECGGKNGTPITLGPAQTETTLAFCTVTH</sequence>
<dbReference type="EMBL" id="KZ857898">
    <property type="protein sequence ID" value="RDX39422.1"/>
    <property type="molecule type" value="Genomic_DNA"/>
</dbReference>
<organism evidence="2 3">
    <name type="scientific">Lentinus brumalis</name>
    <dbReference type="NCBI Taxonomy" id="2498619"/>
    <lineage>
        <taxon>Eukaryota</taxon>
        <taxon>Fungi</taxon>
        <taxon>Dikarya</taxon>
        <taxon>Basidiomycota</taxon>
        <taxon>Agaricomycotina</taxon>
        <taxon>Agaricomycetes</taxon>
        <taxon>Polyporales</taxon>
        <taxon>Polyporaceae</taxon>
        <taxon>Lentinus</taxon>
    </lineage>
</organism>
<accession>A0A371CGL7</accession>
<proteinExistence type="predicted"/>
<protein>
    <submittedName>
        <fullName evidence="2">Uncharacterized protein</fullName>
    </submittedName>
</protein>
<name>A0A371CGL7_9APHY</name>
<keyword evidence="3" id="KW-1185">Reference proteome</keyword>
<evidence type="ECO:0000313" key="3">
    <source>
        <dbReference type="Proteomes" id="UP000256964"/>
    </source>
</evidence>
<dbReference type="Proteomes" id="UP000256964">
    <property type="component" value="Unassembled WGS sequence"/>
</dbReference>
<feature type="region of interest" description="Disordered" evidence="1">
    <location>
        <begin position="1"/>
        <end position="36"/>
    </location>
</feature>